<accession>A0A516G8V6</accession>
<keyword evidence="2" id="KW-1185">Reference proteome</keyword>
<organism evidence="1 2">
    <name type="scientific">Ornithinimicrobium ciconiae</name>
    <dbReference type="NCBI Taxonomy" id="2594265"/>
    <lineage>
        <taxon>Bacteria</taxon>
        <taxon>Bacillati</taxon>
        <taxon>Actinomycetota</taxon>
        <taxon>Actinomycetes</taxon>
        <taxon>Micrococcales</taxon>
        <taxon>Ornithinimicrobiaceae</taxon>
        <taxon>Ornithinimicrobium</taxon>
    </lineage>
</organism>
<name>A0A516G8V6_9MICO</name>
<dbReference type="KEGG" id="orz:FNH13_05745"/>
<protein>
    <submittedName>
        <fullName evidence="1">Uncharacterized protein</fullName>
    </submittedName>
</protein>
<dbReference type="AlphaFoldDB" id="A0A516G8V6"/>
<gene>
    <name evidence="1" type="ORF">FNH13_05745</name>
</gene>
<dbReference type="RefSeq" id="WP_143782587.1">
    <property type="nucleotide sequence ID" value="NZ_CP041616.1"/>
</dbReference>
<reference evidence="1 2" key="1">
    <citation type="submission" date="2019-07" db="EMBL/GenBank/DDBJ databases">
        <title>complete genome sequencing of Ornithinimicrobium sp. H23M54.</title>
        <authorList>
            <person name="Bae J.-W."/>
            <person name="Lee S.-Y."/>
        </authorList>
    </citation>
    <scope>NUCLEOTIDE SEQUENCE [LARGE SCALE GENOMIC DNA]</scope>
    <source>
        <strain evidence="1 2">H23M54</strain>
    </source>
</reference>
<proteinExistence type="predicted"/>
<dbReference type="EMBL" id="CP041616">
    <property type="protein sequence ID" value="QDO87912.1"/>
    <property type="molecule type" value="Genomic_DNA"/>
</dbReference>
<evidence type="ECO:0000313" key="2">
    <source>
        <dbReference type="Proteomes" id="UP000315395"/>
    </source>
</evidence>
<sequence length="59" mass="6103">MNNIKLIDVAGTKGAVCRDAASSFVERERIVRTGLFGAVAGADTIPATDVAFLAVRIPG</sequence>
<evidence type="ECO:0000313" key="1">
    <source>
        <dbReference type="EMBL" id="QDO87912.1"/>
    </source>
</evidence>
<dbReference type="Proteomes" id="UP000315395">
    <property type="component" value="Chromosome"/>
</dbReference>